<reference evidence="2 3" key="1">
    <citation type="submission" date="2019-06" db="EMBL/GenBank/DDBJ databases">
        <title>Flavobacterium sp. MaA-Y11 from geoumgang.</title>
        <authorList>
            <person name="Jeong S."/>
        </authorList>
    </citation>
    <scope>NUCLEOTIDE SEQUENCE [LARGE SCALE GENOMIC DNA]</scope>
    <source>
        <strain evidence="2 3">MaA-Y11</strain>
    </source>
</reference>
<feature type="signal peptide" evidence="1">
    <location>
        <begin position="1"/>
        <end position="19"/>
    </location>
</feature>
<protein>
    <recommendedName>
        <fullName evidence="4">DUF4468 domain-containing protein</fullName>
    </recommendedName>
</protein>
<evidence type="ECO:0008006" key="4">
    <source>
        <dbReference type="Google" id="ProtNLM"/>
    </source>
</evidence>
<evidence type="ECO:0000313" key="2">
    <source>
        <dbReference type="EMBL" id="TPD66049.1"/>
    </source>
</evidence>
<keyword evidence="1" id="KW-0732">Signal</keyword>
<dbReference type="AlphaFoldDB" id="A0A501PZQ2"/>
<dbReference type="EMBL" id="VFJE01000056">
    <property type="protein sequence ID" value="TPD66049.1"/>
    <property type="molecule type" value="Genomic_DNA"/>
</dbReference>
<organism evidence="2 3">
    <name type="scientific">Flavobacterium microcysteis</name>
    <dbReference type="NCBI Taxonomy" id="2596891"/>
    <lineage>
        <taxon>Bacteria</taxon>
        <taxon>Pseudomonadati</taxon>
        <taxon>Bacteroidota</taxon>
        <taxon>Flavobacteriia</taxon>
        <taxon>Flavobacteriales</taxon>
        <taxon>Flavobacteriaceae</taxon>
        <taxon>Flavobacterium</taxon>
    </lineage>
</organism>
<comment type="caution">
    <text evidence="2">The sequence shown here is derived from an EMBL/GenBank/DDBJ whole genome shotgun (WGS) entry which is preliminary data.</text>
</comment>
<feature type="chain" id="PRO_5021340715" description="DUF4468 domain-containing protein" evidence="1">
    <location>
        <begin position="20"/>
        <end position="190"/>
    </location>
</feature>
<keyword evidence="3" id="KW-1185">Reference proteome</keyword>
<sequence length="190" mass="21874">MKKIVCLALFMLVSIQGFSQDMASLKANAQKLYDYTVAQQYEQIMDMAYPKLYDIAPKEAILETLKKSFEGNDGFKIKMVAAPPNFVFGNTKKIGEQTFCVISHDNTMQVIWDEPIPNLEIKDYTEMFKTAMKTENVSYDPANKTMNIKTRAKMIAISDNLTKKQWKYLTYNEQVFSKIFDEKIKAELGL</sequence>
<dbReference type="Proteomes" id="UP000319175">
    <property type="component" value="Unassembled WGS sequence"/>
</dbReference>
<proteinExistence type="predicted"/>
<evidence type="ECO:0000256" key="1">
    <source>
        <dbReference type="SAM" id="SignalP"/>
    </source>
</evidence>
<accession>A0A501PZQ2</accession>
<gene>
    <name evidence="2" type="ORF">FJA49_17910</name>
</gene>
<name>A0A501PZQ2_9FLAO</name>
<dbReference type="OrthoDB" id="982449at2"/>
<evidence type="ECO:0000313" key="3">
    <source>
        <dbReference type="Proteomes" id="UP000319175"/>
    </source>
</evidence>
<dbReference type="RefSeq" id="WP_140002871.1">
    <property type="nucleotide sequence ID" value="NZ_VFJE01000056.1"/>
</dbReference>